<accession>A0A2G9TRP4</accession>
<reference evidence="3 4" key="1">
    <citation type="submission" date="2015-09" db="EMBL/GenBank/DDBJ databases">
        <title>Draft genome of the parasitic nematode Teladorsagia circumcincta isolate WARC Sus (inbred).</title>
        <authorList>
            <person name="Mitreva M."/>
        </authorList>
    </citation>
    <scope>NUCLEOTIDE SEQUENCE [LARGE SCALE GENOMIC DNA]</scope>
    <source>
        <strain evidence="3 4">S</strain>
    </source>
</reference>
<organism evidence="3 4">
    <name type="scientific">Teladorsagia circumcincta</name>
    <name type="common">Brown stomach worm</name>
    <name type="synonym">Ostertagia circumcincta</name>
    <dbReference type="NCBI Taxonomy" id="45464"/>
    <lineage>
        <taxon>Eukaryota</taxon>
        <taxon>Metazoa</taxon>
        <taxon>Ecdysozoa</taxon>
        <taxon>Nematoda</taxon>
        <taxon>Chromadorea</taxon>
        <taxon>Rhabditida</taxon>
        <taxon>Rhabditina</taxon>
        <taxon>Rhabditomorpha</taxon>
        <taxon>Strongyloidea</taxon>
        <taxon>Trichostrongylidae</taxon>
        <taxon>Teladorsagia</taxon>
    </lineage>
</organism>
<gene>
    <name evidence="3" type="ORF">TELCIR_17823</name>
</gene>
<dbReference type="Pfam" id="PF17921">
    <property type="entry name" value="Integrase_H2C2"/>
    <property type="match status" value="1"/>
</dbReference>
<sequence>MLLNYDFAIEYINTKDFGQVDALSRLITSHSSTPEDYVIANVDVDVTAEFIENCRQLPVSTETIRTATKDVHAINKIIDYMKSRNWPKIDRNSSLWHYYNRRDTLTTVEDRLLTASRIVIPRSLQRRVLHTLHKAHPGQTRMKMLARSYVYWPTLDNDIEQLVRNCNKCASVAKDHVKAKLCSWPNQTLHGSAYTLTSQDP</sequence>
<dbReference type="EC" id="2.7.7.49" evidence="1"/>
<dbReference type="InterPro" id="IPR050951">
    <property type="entry name" value="Retrovirus_Pol_polyprotein"/>
</dbReference>
<dbReference type="GO" id="GO:0003964">
    <property type="term" value="F:RNA-directed DNA polymerase activity"/>
    <property type="evidence" value="ECO:0007669"/>
    <property type="project" value="UniProtKB-EC"/>
</dbReference>
<keyword evidence="4" id="KW-1185">Reference proteome</keyword>
<dbReference type="FunFam" id="1.10.340.70:FF:000003">
    <property type="entry name" value="Protein CBG25708"/>
    <property type="match status" value="1"/>
</dbReference>
<dbReference type="AlphaFoldDB" id="A0A2G9TRP4"/>
<dbReference type="Proteomes" id="UP000230423">
    <property type="component" value="Unassembled WGS sequence"/>
</dbReference>
<evidence type="ECO:0000256" key="1">
    <source>
        <dbReference type="ARBA" id="ARBA00012493"/>
    </source>
</evidence>
<evidence type="ECO:0000259" key="2">
    <source>
        <dbReference type="Pfam" id="PF17921"/>
    </source>
</evidence>
<dbReference type="Gene3D" id="1.10.340.70">
    <property type="match status" value="1"/>
</dbReference>
<evidence type="ECO:0000313" key="4">
    <source>
        <dbReference type="Proteomes" id="UP000230423"/>
    </source>
</evidence>
<dbReference type="OrthoDB" id="5830107at2759"/>
<dbReference type="PANTHER" id="PTHR37984">
    <property type="entry name" value="PROTEIN CBG26694"/>
    <property type="match status" value="1"/>
</dbReference>
<evidence type="ECO:0000313" key="3">
    <source>
        <dbReference type="EMBL" id="PIO60676.1"/>
    </source>
</evidence>
<proteinExistence type="predicted"/>
<dbReference type="PANTHER" id="PTHR37984:SF5">
    <property type="entry name" value="PROTEIN NYNRIN-LIKE"/>
    <property type="match status" value="1"/>
</dbReference>
<name>A0A2G9TRP4_TELCI</name>
<protein>
    <recommendedName>
        <fullName evidence="1">RNA-directed DNA polymerase</fullName>
        <ecNumber evidence="1">2.7.7.49</ecNumber>
    </recommendedName>
</protein>
<dbReference type="EMBL" id="KZ355005">
    <property type="protein sequence ID" value="PIO60676.1"/>
    <property type="molecule type" value="Genomic_DNA"/>
</dbReference>
<dbReference type="InterPro" id="IPR041588">
    <property type="entry name" value="Integrase_H2C2"/>
</dbReference>
<feature type="domain" description="Integrase zinc-binding" evidence="2">
    <location>
        <begin position="120"/>
        <end position="172"/>
    </location>
</feature>